<comment type="cofactor">
    <cofactor evidence="7">
        <name>Mn(2+)</name>
        <dbReference type="ChEBI" id="CHEBI:29035"/>
    </cofactor>
</comment>
<keyword evidence="10" id="KW-1185">Reference proteome</keyword>
<name>A0A067MRJ2_BOTB1</name>
<dbReference type="PANTHER" id="PTHR46243">
    <property type="entry name" value="BIS(5'-ADENOSYL)-TRIPHOSPHATASE"/>
    <property type="match status" value="1"/>
</dbReference>
<dbReference type="STRING" id="930990.A0A067MRJ2"/>
<evidence type="ECO:0000256" key="1">
    <source>
        <dbReference type="ARBA" id="ARBA00022741"/>
    </source>
</evidence>
<dbReference type="PROSITE" id="PS00892">
    <property type="entry name" value="HIT_1"/>
    <property type="match status" value="1"/>
</dbReference>
<dbReference type="InterPro" id="IPR039383">
    <property type="entry name" value="FHIT"/>
</dbReference>
<dbReference type="PROSITE" id="PS51084">
    <property type="entry name" value="HIT_2"/>
    <property type="match status" value="1"/>
</dbReference>
<dbReference type="InterPro" id="IPR051884">
    <property type="entry name" value="Bis(5'-adenosyl)-TPase_reg"/>
</dbReference>
<evidence type="ECO:0000256" key="5">
    <source>
        <dbReference type="PIRSR" id="PIRSR639383-3"/>
    </source>
</evidence>
<dbReference type="AlphaFoldDB" id="A0A067MRJ2"/>
<dbReference type="FunFam" id="3.30.428.10:FF:000011">
    <property type="entry name" value="Fragile histidine triad"/>
    <property type="match status" value="1"/>
</dbReference>
<dbReference type="Gene3D" id="3.30.428.10">
    <property type="entry name" value="HIT-like"/>
    <property type="match status" value="1"/>
</dbReference>
<dbReference type="OrthoDB" id="680339at2759"/>
<dbReference type="PANTHER" id="PTHR46243:SF1">
    <property type="entry name" value="BIS(5'-ADENOSYL)-TRIPHOSPHATASE"/>
    <property type="match status" value="1"/>
</dbReference>
<evidence type="ECO:0000256" key="7">
    <source>
        <dbReference type="RuleBase" id="RU366076"/>
    </source>
</evidence>
<evidence type="ECO:0000313" key="9">
    <source>
        <dbReference type="EMBL" id="KDQ18219.1"/>
    </source>
</evidence>
<feature type="active site" description="Tele-AMP-histidine intermediate" evidence="3">
    <location>
        <position position="101"/>
    </location>
</feature>
<evidence type="ECO:0000256" key="3">
    <source>
        <dbReference type="PIRSR" id="PIRSR639383-1"/>
    </source>
</evidence>
<feature type="binding site" evidence="4">
    <location>
        <position position="103"/>
    </location>
    <ligand>
        <name>substrate</name>
    </ligand>
</feature>
<dbReference type="InterPro" id="IPR036265">
    <property type="entry name" value="HIT-like_sf"/>
</dbReference>
<dbReference type="InParanoid" id="A0A067MRJ2"/>
<dbReference type="GO" id="GO:0000166">
    <property type="term" value="F:nucleotide binding"/>
    <property type="evidence" value="ECO:0007669"/>
    <property type="project" value="UniProtKB-KW"/>
</dbReference>
<dbReference type="HOGENOM" id="CLU_056776_7_3_1"/>
<dbReference type="SUPFAM" id="SSF54197">
    <property type="entry name" value="HIT-like"/>
    <property type="match status" value="1"/>
</dbReference>
<keyword evidence="2 7" id="KW-0378">Hydrolase</keyword>
<feature type="site" description="Important for induction of apoptosis" evidence="5">
    <location>
        <position position="120"/>
    </location>
</feature>
<keyword evidence="1 7" id="KW-0547">Nucleotide-binding</keyword>
<dbReference type="InterPro" id="IPR019808">
    <property type="entry name" value="Histidine_triad_CS"/>
</dbReference>
<evidence type="ECO:0000256" key="6">
    <source>
        <dbReference type="PROSITE-ProRule" id="PRU00464"/>
    </source>
</evidence>
<dbReference type="EC" id="3.6.1.29" evidence="7"/>
<evidence type="ECO:0000256" key="2">
    <source>
        <dbReference type="ARBA" id="ARBA00022801"/>
    </source>
</evidence>
<feature type="binding site" evidence="4">
    <location>
        <begin position="94"/>
        <end position="97"/>
    </location>
    <ligand>
        <name>substrate</name>
    </ligand>
</feature>
<dbReference type="CDD" id="cd01275">
    <property type="entry name" value="FHIT"/>
    <property type="match status" value="1"/>
</dbReference>
<feature type="domain" description="HIT" evidence="8">
    <location>
        <begin position="7"/>
        <end position="114"/>
    </location>
</feature>
<dbReference type="EMBL" id="KL198022">
    <property type="protein sequence ID" value="KDQ18219.1"/>
    <property type="molecule type" value="Genomic_DNA"/>
</dbReference>
<dbReference type="Pfam" id="PF01230">
    <property type="entry name" value="HIT"/>
    <property type="match status" value="1"/>
</dbReference>
<evidence type="ECO:0000256" key="4">
    <source>
        <dbReference type="PIRSR" id="PIRSR639383-2"/>
    </source>
</evidence>
<dbReference type="Proteomes" id="UP000027195">
    <property type="component" value="Unassembled WGS sequence"/>
</dbReference>
<comment type="catalytic activity">
    <reaction evidence="7">
        <text>P(1),P(3)-bis(5'-adenosyl) triphosphate + H2O = AMP + ADP + 2 H(+)</text>
        <dbReference type="Rhea" id="RHEA:13893"/>
        <dbReference type="ChEBI" id="CHEBI:15377"/>
        <dbReference type="ChEBI" id="CHEBI:15378"/>
        <dbReference type="ChEBI" id="CHEBI:58529"/>
        <dbReference type="ChEBI" id="CHEBI:456215"/>
        <dbReference type="ChEBI" id="CHEBI:456216"/>
        <dbReference type="EC" id="3.6.1.29"/>
    </reaction>
</comment>
<gene>
    <name evidence="9" type="ORF">BOTBODRAFT_29559</name>
</gene>
<feature type="short sequence motif" description="Histidine triad motif" evidence="6">
    <location>
        <begin position="99"/>
        <end position="103"/>
    </location>
</feature>
<feature type="binding site" evidence="4">
    <location>
        <position position="32"/>
    </location>
    <ligand>
        <name>substrate</name>
    </ligand>
</feature>
<dbReference type="FunCoup" id="A0A067MRJ2">
    <property type="interactions" value="74"/>
</dbReference>
<sequence length="178" mass="19903">MASAVMRQAFFSTFDVTRQVFFRSATSFGLVNLKPILPGHVLIVPNRVVPRMSDLTNEEVADIFQSARDVGKVLEKVYDAEAITMACQDGPAAGQTVPHVHVHVIPRRFTDFGGDNDKVYPELEKSEVVLEAELIDTYAKKAEAPFLKVDNDSRKPRSLEEMEKEAKWLSEFFADSGP</sequence>
<proteinExistence type="predicted"/>
<organism evidence="9 10">
    <name type="scientific">Botryobasidium botryosum (strain FD-172 SS1)</name>
    <dbReference type="NCBI Taxonomy" id="930990"/>
    <lineage>
        <taxon>Eukaryota</taxon>
        <taxon>Fungi</taxon>
        <taxon>Dikarya</taxon>
        <taxon>Basidiomycota</taxon>
        <taxon>Agaricomycotina</taxon>
        <taxon>Agaricomycetes</taxon>
        <taxon>Cantharellales</taxon>
        <taxon>Botryobasidiaceae</taxon>
        <taxon>Botryobasidium</taxon>
    </lineage>
</organism>
<reference evidence="10" key="1">
    <citation type="journal article" date="2014" name="Proc. Natl. Acad. Sci. U.S.A.">
        <title>Extensive sampling of basidiomycete genomes demonstrates inadequacy of the white-rot/brown-rot paradigm for wood decay fungi.</title>
        <authorList>
            <person name="Riley R."/>
            <person name="Salamov A.A."/>
            <person name="Brown D.W."/>
            <person name="Nagy L.G."/>
            <person name="Floudas D."/>
            <person name="Held B.W."/>
            <person name="Levasseur A."/>
            <person name="Lombard V."/>
            <person name="Morin E."/>
            <person name="Otillar R."/>
            <person name="Lindquist E.A."/>
            <person name="Sun H."/>
            <person name="LaButti K.M."/>
            <person name="Schmutz J."/>
            <person name="Jabbour D."/>
            <person name="Luo H."/>
            <person name="Baker S.E."/>
            <person name="Pisabarro A.G."/>
            <person name="Walton J.D."/>
            <person name="Blanchette R.A."/>
            <person name="Henrissat B."/>
            <person name="Martin F."/>
            <person name="Cullen D."/>
            <person name="Hibbett D.S."/>
            <person name="Grigoriev I.V."/>
        </authorList>
    </citation>
    <scope>NUCLEOTIDE SEQUENCE [LARGE SCALE GENOMIC DNA]</scope>
    <source>
        <strain evidence="10">FD-172 SS1</strain>
    </source>
</reference>
<evidence type="ECO:0000259" key="8">
    <source>
        <dbReference type="PROSITE" id="PS51084"/>
    </source>
</evidence>
<feature type="binding site" evidence="4">
    <location>
        <position position="88"/>
    </location>
    <ligand>
        <name>substrate</name>
    </ligand>
</feature>
<accession>A0A067MRJ2</accession>
<protein>
    <recommendedName>
        <fullName evidence="7">Bis(5'-adenosyl)-triphosphatase</fullName>
        <ecNumber evidence="7">3.6.1.29</ecNumber>
    </recommendedName>
</protein>
<evidence type="ECO:0000313" key="10">
    <source>
        <dbReference type="Proteomes" id="UP000027195"/>
    </source>
</evidence>
<dbReference type="GO" id="GO:0047710">
    <property type="term" value="F:bis(5'-adenosyl)-triphosphatase activity"/>
    <property type="evidence" value="ECO:0007669"/>
    <property type="project" value="UniProtKB-UniRule"/>
</dbReference>
<dbReference type="InterPro" id="IPR011146">
    <property type="entry name" value="HIT-like"/>
</dbReference>